<dbReference type="PANTHER" id="PTHR21229:SF22">
    <property type="entry name" value="DBJ|BAA84809.1"/>
    <property type="match status" value="1"/>
</dbReference>
<dbReference type="InterPro" id="IPR009637">
    <property type="entry name" value="GPR107/GPR108-like"/>
</dbReference>
<name>A0A445F033_GLYSO</name>
<dbReference type="EMBL" id="QZWG01000020">
    <property type="protein sequence ID" value="RZB42159.1"/>
    <property type="molecule type" value="Genomic_DNA"/>
</dbReference>
<keyword evidence="1" id="KW-1133">Transmembrane helix</keyword>
<accession>A0A445F033</accession>
<organism evidence="2 3">
    <name type="scientific">Glycine soja</name>
    <name type="common">Wild soybean</name>
    <dbReference type="NCBI Taxonomy" id="3848"/>
    <lineage>
        <taxon>Eukaryota</taxon>
        <taxon>Viridiplantae</taxon>
        <taxon>Streptophyta</taxon>
        <taxon>Embryophyta</taxon>
        <taxon>Tracheophyta</taxon>
        <taxon>Spermatophyta</taxon>
        <taxon>Magnoliopsida</taxon>
        <taxon>eudicotyledons</taxon>
        <taxon>Gunneridae</taxon>
        <taxon>Pentapetalae</taxon>
        <taxon>rosids</taxon>
        <taxon>fabids</taxon>
        <taxon>Fabales</taxon>
        <taxon>Fabaceae</taxon>
        <taxon>Papilionoideae</taxon>
        <taxon>50 kb inversion clade</taxon>
        <taxon>NPAAA clade</taxon>
        <taxon>indigoferoid/millettioid clade</taxon>
        <taxon>Phaseoleae</taxon>
        <taxon>Glycine</taxon>
        <taxon>Glycine subgen. Soja</taxon>
    </lineage>
</organism>
<feature type="transmembrane region" description="Helical" evidence="1">
    <location>
        <begin position="20"/>
        <end position="40"/>
    </location>
</feature>
<comment type="caution">
    <text evidence="2">The sequence shown here is derived from an EMBL/GenBank/DDBJ whole genome shotgun (WGS) entry which is preliminary data.</text>
</comment>
<proteinExistence type="predicted"/>
<sequence length="88" mass="10211">MYNLEGKSNVRDYLFVGKTILPRVYLLFLLVYLALVALWISVLYKKHLTASHIHYFMLVVVIFKALNLLCEAEDKSIQPQLEIVRTLG</sequence>
<dbReference type="GO" id="GO:0005794">
    <property type="term" value="C:Golgi apparatus"/>
    <property type="evidence" value="ECO:0007669"/>
    <property type="project" value="TreeGrafter"/>
</dbReference>
<reference evidence="2 3" key="1">
    <citation type="submission" date="2018-09" db="EMBL/GenBank/DDBJ databases">
        <title>A high-quality reference genome of wild soybean provides a powerful tool to mine soybean genomes.</title>
        <authorList>
            <person name="Xie M."/>
            <person name="Chung C.Y.L."/>
            <person name="Li M.-W."/>
            <person name="Wong F.-L."/>
            <person name="Chan T.-F."/>
            <person name="Lam H.-M."/>
        </authorList>
    </citation>
    <scope>NUCLEOTIDE SEQUENCE [LARGE SCALE GENOMIC DNA]</scope>
    <source>
        <strain evidence="3">cv. W05</strain>
        <tissue evidence="2">Hypocotyl of etiolated seedlings</tissue>
    </source>
</reference>
<evidence type="ECO:0000313" key="3">
    <source>
        <dbReference type="Proteomes" id="UP000289340"/>
    </source>
</evidence>
<dbReference type="PANTHER" id="PTHR21229">
    <property type="entry name" value="LUNG SEVEN TRANSMEMBRANE RECEPTOR"/>
    <property type="match status" value="1"/>
</dbReference>
<evidence type="ECO:0000313" key="2">
    <source>
        <dbReference type="EMBL" id="RZB42159.1"/>
    </source>
</evidence>
<keyword evidence="1" id="KW-0812">Transmembrane</keyword>
<dbReference type="GO" id="GO:0016020">
    <property type="term" value="C:membrane"/>
    <property type="evidence" value="ECO:0007669"/>
    <property type="project" value="InterPro"/>
</dbReference>
<protein>
    <submittedName>
        <fullName evidence="2">Uncharacterized protein</fullName>
    </submittedName>
</protein>
<evidence type="ECO:0000256" key="1">
    <source>
        <dbReference type="SAM" id="Phobius"/>
    </source>
</evidence>
<dbReference type="AlphaFoldDB" id="A0A445F033"/>
<keyword evidence="3" id="KW-1185">Reference proteome</keyword>
<dbReference type="Proteomes" id="UP000289340">
    <property type="component" value="Chromosome 20"/>
</dbReference>
<feature type="transmembrane region" description="Helical" evidence="1">
    <location>
        <begin position="52"/>
        <end position="70"/>
    </location>
</feature>
<gene>
    <name evidence="2" type="ORF">D0Y65_052935</name>
</gene>
<keyword evidence="1" id="KW-0472">Membrane</keyword>